<reference evidence="3" key="2">
    <citation type="journal article" date="2017" name="Nat. Plants">
        <title>The Aegilops tauschii genome reveals multiple impacts of transposons.</title>
        <authorList>
            <person name="Zhao G."/>
            <person name="Zou C."/>
            <person name="Li K."/>
            <person name="Wang K."/>
            <person name="Li T."/>
            <person name="Gao L."/>
            <person name="Zhang X."/>
            <person name="Wang H."/>
            <person name="Yang Z."/>
            <person name="Liu X."/>
            <person name="Jiang W."/>
            <person name="Mao L."/>
            <person name="Kong X."/>
            <person name="Jiao Y."/>
            <person name="Jia J."/>
        </authorList>
    </citation>
    <scope>NUCLEOTIDE SEQUENCE [LARGE SCALE GENOMIC DNA]</scope>
    <source>
        <strain evidence="3">cv. AL8/78</strain>
    </source>
</reference>
<organism evidence="2 3">
    <name type="scientific">Aegilops tauschii subsp. strangulata</name>
    <name type="common">Goatgrass</name>
    <dbReference type="NCBI Taxonomy" id="200361"/>
    <lineage>
        <taxon>Eukaryota</taxon>
        <taxon>Viridiplantae</taxon>
        <taxon>Streptophyta</taxon>
        <taxon>Embryophyta</taxon>
        <taxon>Tracheophyta</taxon>
        <taxon>Spermatophyta</taxon>
        <taxon>Magnoliopsida</taxon>
        <taxon>Liliopsida</taxon>
        <taxon>Poales</taxon>
        <taxon>Poaceae</taxon>
        <taxon>BOP clade</taxon>
        <taxon>Pooideae</taxon>
        <taxon>Triticodae</taxon>
        <taxon>Triticeae</taxon>
        <taxon>Triticinae</taxon>
        <taxon>Aegilops</taxon>
    </lineage>
</organism>
<feature type="compositionally biased region" description="Low complexity" evidence="1">
    <location>
        <begin position="77"/>
        <end position="95"/>
    </location>
</feature>
<dbReference type="Gramene" id="AET5Gv20439200.7">
    <property type="protein sequence ID" value="AET5Gv20439200.7"/>
    <property type="gene ID" value="AET5Gv20439200"/>
</dbReference>
<dbReference type="AlphaFoldDB" id="A0A453KKE0"/>
<evidence type="ECO:0000313" key="3">
    <source>
        <dbReference type="Proteomes" id="UP000015105"/>
    </source>
</evidence>
<evidence type="ECO:0000256" key="1">
    <source>
        <dbReference type="SAM" id="MobiDB-lite"/>
    </source>
</evidence>
<dbReference type="Proteomes" id="UP000015105">
    <property type="component" value="Chromosome 5D"/>
</dbReference>
<reference evidence="2" key="5">
    <citation type="journal article" date="2021" name="G3 (Bethesda)">
        <title>Aegilops tauschii genome assembly Aet v5.0 features greater sequence contiguity and improved annotation.</title>
        <authorList>
            <person name="Wang L."/>
            <person name="Zhu T."/>
            <person name="Rodriguez J.C."/>
            <person name="Deal K.R."/>
            <person name="Dubcovsky J."/>
            <person name="McGuire P.E."/>
            <person name="Lux T."/>
            <person name="Spannagl M."/>
            <person name="Mayer K.F.X."/>
            <person name="Baldrich P."/>
            <person name="Meyers B.C."/>
            <person name="Huo N."/>
            <person name="Gu Y.Q."/>
            <person name="Zhou H."/>
            <person name="Devos K.M."/>
            <person name="Bennetzen J.L."/>
            <person name="Unver T."/>
            <person name="Budak H."/>
            <person name="Gulick P.J."/>
            <person name="Galiba G."/>
            <person name="Kalapos B."/>
            <person name="Nelson D.R."/>
            <person name="Li P."/>
            <person name="You F.M."/>
            <person name="Luo M.C."/>
            <person name="Dvorak J."/>
        </authorList>
    </citation>
    <scope>NUCLEOTIDE SEQUENCE [LARGE SCALE GENOMIC DNA]</scope>
    <source>
        <strain evidence="2">cv. AL8/78</strain>
    </source>
</reference>
<name>A0A453KKE0_AEGTS</name>
<accession>A0A453KKE0</accession>
<feature type="region of interest" description="Disordered" evidence="1">
    <location>
        <begin position="66"/>
        <end position="95"/>
    </location>
</feature>
<keyword evidence="3" id="KW-1185">Reference proteome</keyword>
<proteinExistence type="predicted"/>
<evidence type="ECO:0000313" key="2">
    <source>
        <dbReference type="EnsemblPlants" id="AET5Gv20439200.7"/>
    </source>
</evidence>
<reference evidence="2" key="4">
    <citation type="submission" date="2019-03" db="UniProtKB">
        <authorList>
            <consortium name="EnsemblPlants"/>
        </authorList>
    </citation>
    <scope>IDENTIFICATION</scope>
</reference>
<dbReference type="EnsemblPlants" id="AET5Gv20439200.7">
    <property type="protein sequence ID" value="AET5Gv20439200.7"/>
    <property type="gene ID" value="AET5Gv20439200"/>
</dbReference>
<feature type="region of interest" description="Disordered" evidence="1">
    <location>
        <begin position="16"/>
        <end position="37"/>
    </location>
</feature>
<protein>
    <submittedName>
        <fullName evidence="2">Uncharacterized protein</fullName>
    </submittedName>
</protein>
<sequence length="95" mass="10789">EIEILLRHSPKKYWSVAHQSGKEQRSAASTVRKPVITHQQPRHRPCLFLLSIRSVLPSPIPCNKISSAQRQQRRMMRAPPRLLSPPSSATAPHLL</sequence>
<reference evidence="3" key="1">
    <citation type="journal article" date="2014" name="Science">
        <title>Ancient hybridizations among the ancestral genomes of bread wheat.</title>
        <authorList>
            <consortium name="International Wheat Genome Sequencing Consortium,"/>
            <person name="Marcussen T."/>
            <person name="Sandve S.R."/>
            <person name="Heier L."/>
            <person name="Spannagl M."/>
            <person name="Pfeifer M."/>
            <person name="Jakobsen K.S."/>
            <person name="Wulff B.B."/>
            <person name="Steuernagel B."/>
            <person name="Mayer K.F."/>
            <person name="Olsen O.A."/>
        </authorList>
    </citation>
    <scope>NUCLEOTIDE SEQUENCE [LARGE SCALE GENOMIC DNA]</scope>
    <source>
        <strain evidence="3">cv. AL8/78</strain>
    </source>
</reference>
<reference evidence="2" key="3">
    <citation type="journal article" date="2017" name="Nature">
        <title>Genome sequence of the progenitor of the wheat D genome Aegilops tauschii.</title>
        <authorList>
            <person name="Luo M.C."/>
            <person name="Gu Y.Q."/>
            <person name="Puiu D."/>
            <person name="Wang H."/>
            <person name="Twardziok S.O."/>
            <person name="Deal K.R."/>
            <person name="Huo N."/>
            <person name="Zhu T."/>
            <person name="Wang L."/>
            <person name="Wang Y."/>
            <person name="McGuire P.E."/>
            <person name="Liu S."/>
            <person name="Long H."/>
            <person name="Ramasamy R.K."/>
            <person name="Rodriguez J.C."/>
            <person name="Van S.L."/>
            <person name="Yuan L."/>
            <person name="Wang Z."/>
            <person name="Xia Z."/>
            <person name="Xiao L."/>
            <person name="Anderson O.D."/>
            <person name="Ouyang S."/>
            <person name="Liang Y."/>
            <person name="Zimin A.V."/>
            <person name="Pertea G."/>
            <person name="Qi P."/>
            <person name="Bennetzen J.L."/>
            <person name="Dai X."/>
            <person name="Dawson M.W."/>
            <person name="Muller H.G."/>
            <person name="Kugler K."/>
            <person name="Rivarola-Duarte L."/>
            <person name="Spannagl M."/>
            <person name="Mayer K.F.X."/>
            <person name="Lu F.H."/>
            <person name="Bevan M.W."/>
            <person name="Leroy P."/>
            <person name="Li P."/>
            <person name="You F.M."/>
            <person name="Sun Q."/>
            <person name="Liu Z."/>
            <person name="Lyons E."/>
            <person name="Wicker T."/>
            <person name="Salzberg S.L."/>
            <person name="Devos K.M."/>
            <person name="Dvorak J."/>
        </authorList>
    </citation>
    <scope>NUCLEOTIDE SEQUENCE [LARGE SCALE GENOMIC DNA]</scope>
    <source>
        <strain evidence="2">cv. AL8/78</strain>
    </source>
</reference>